<dbReference type="InterPro" id="IPR006133">
    <property type="entry name" value="DNA-dir_DNA_pol_B_exonuc"/>
</dbReference>
<accession>A0A2I1HFH3</accession>
<dbReference type="Gene3D" id="3.90.1600.10">
    <property type="entry name" value="Palm domain of DNA polymerase"/>
    <property type="match status" value="1"/>
</dbReference>
<dbReference type="GO" id="GO:0003677">
    <property type="term" value="F:DNA binding"/>
    <property type="evidence" value="ECO:0007669"/>
    <property type="project" value="UniProtKB-KW"/>
</dbReference>
<sequence length="1057" mass="122544">MTEQSSLSEFFDASALFHPEAEKDKMEGQVIRYSGEKYLSGIPTLDDIVAGNDEGLTTILEDALSKQQEIPFMAIENEGSTERINGTYRYVLRLYGRLINGQKALVSLTGIQVFFDILISDGETPDECEEKVSEILSGTVKSFKMEHIKAFPFRGYHTEKKSYLRIYTNGTGERKKAIQAIQENNFETASDDMWSFHRKVARENGIQLSGWSTINKYKCKKGKRTSPLCSHEFYVSIKDFCPLEDFTTISDRFPISALLRDRTLILTWDIETQSRELGEFAEVLDLNHNVFTICMTLHWKDDPKPLKQMCLVDVEIEPDPRWITIICGNQENLLKALALCWRAFAPDILVGFNDSDYDWRFIIERAYHLNILEWMWERMTGKFETKEEIIKWKYRGKIGAKSENNFVKNFLKLPGCVPIDVRVCLKKRYPSSEVEKEGSLKFFLKKCGLDAKADMPYNEMWKIYSEAKKDPSPSTARKMREVVNYCIIDALRCQELLVKLSVINDYREVASIAYVSLFDAHYRANGMKVRNLLGAYAVKRDIVFSTRVCKNIEKGKYPGAYVFPPKKGIERERPVTGLDFASLYPSIIMAYNLSPEKFIFDPKDADIAQNNENDLHKIEFLFNNHIVQAWCVRHDNQTEKKGLYPAVLEDLCNKRLELKARLAPLGKKKQHLGKIISSAKERGKKIPESLNLEYSSVCFDYDYWDSKQKALKVYMNTFYGEAGNSKSPIFLRELACGTTTAGKYNLNLVAEFVSKKGFGIKYGDTDSLYLTCPDKYYEKCDEALSRKDLSKEAHWTEMVKITMDVMRKLRDQVNAYLRIKSETSYLKMAYEEVLFPVCFAGKKKYFGVGHEDVVNFKPKTLFMKGIDTVKQGKSQLLKFIGEKIMREAMDINNTCSIHEIVKDTLREARNREWDFNEFIVMGTWRPKKENLCNNRFMRRMSERNERIPDPSERFSYVVVKGPPLYNKEGRKEPHRVGDFMEYADIAKEQNMEIDINYYLGTTVAMCARFINEDDSFQPPPSDKIMQIKDSDKREKEIDDYSQKKAKNWLKRYIKGLQ</sequence>
<dbReference type="Gene3D" id="1.10.132.60">
    <property type="entry name" value="DNA polymerase family B, C-terminal domain"/>
    <property type="match status" value="1"/>
</dbReference>
<comment type="caution">
    <text evidence="11">The sequence shown here is derived from an EMBL/GenBank/DDBJ whole genome shotgun (WGS) entry which is preliminary data.</text>
</comment>
<dbReference type="GO" id="GO:0000166">
    <property type="term" value="F:nucleotide binding"/>
    <property type="evidence" value="ECO:0007669"/>
    <property type="project" value="InterPro"/>
</dbReference>
<dbReference type="VEuPathDB" id="FungiDB:RhiirA1_403199"/>
<organism evidence="11 12">
    <name type="scientific">Rhizophagus irregularis</name>
    <dbReference type="NCBI Taxonomy" id="588596"/>
    <lineage>
        <taxon>Eukaryota</taxon>
        <taxon>Fungi</taxon>
        <taxon>Fungi incertae sedis</taxon>
        <taxon>Mucoromycota</taxon>
        <taxon>Glomeromycotina</taxon>
        <taxon>Glomeromycetes</taxon>
        <taxon>Glomerales</taxon>
        <taxon>Glomeraceae</taxon>
        <taxon>Rhizophagus</taxon>
    </lineage>
</organism>
<feature type="domain" description="DNA-directed DNA polymerase family B exonuclease" evidence="10">
    <location>
        <begin position="195"/>
        <end position="429"/>
    </location>
</feature>
<keyword evidence="3 7" id="KW-0548">Nucleotidyltransferase</keyword>
<evidence type="ECO:0000256" key="4">
    <source>
        <dbReference type="ARBA" id="ARBA00022932"/>
    </source>
</evidence>
<dbReference type="Proteomes" id="UP000234323">
    <property type="component" value="Unassembled WGS sequence"/>
</dbReference>
<dbReference type="Pfam" id="PF03104">
    <property type="entry name" value="DNA_pol_B_exo1"/>
    <property type="match status" value="1"/>
</dbReference>
<dbReference type="InterPro" id="IPR042087">
    <property type="entry name" value="DNA_pol_B_thumb"/>
</dbReference>
<evidence type="ECO:0000259" key="10">
    <source>
        <dbReference type="Pfam" id="PF03104"/>
    </source>
</evidence>
<dbReference type="Gene3D" id="3.30.342.10">
    <property type="entry name" value="DNA Polymerase, chain B, domain 1"/>
    <property type="match status" value="1"/>
</dbReference>
<dbReference type="GO" id="GO:0006261">
    <property type="term" value="P:DNA-templated DNA replication"/>
    <property type="evidence" value="ECO:0007669"/>
    <property type="project" value="TreeGrafter"/>
</dbReference>
<name>A0A2I1HFH3_9GLOM</name>
<evidence type="ECO:0000313" key="11">
    <source>
        <dbReference type="EMBL" id="PKY57570.1"/>
    </source>
</evidence>
<dbReference type="InterPro" id="IPR006134">
    <property type="entry name" value="DNA-dir_DNA_pol_B_multi_dom"/>
</dbReference>
<dbReference type="SUPFAM" id="SSF56672">
    <property type="entry name" value="DNA/RNA polymerases"/>
    <property type="match status" value="1"/>
</dbReference>
<evidence type="ECO:0000259" key="9">
    <source>
        <dbReference type="Pfam" id="PF00136"/>
    </source>
</evidence>
<evidence type="ECO:0000256" key="5">
    <source>
        <dbReference type="ARBA" id="ARBA00023125"/>
    </source>
</evidence>
<protein>
    <recommendedName>
        <fullName evidence="7">DNA polymerase</fullName>
        <ecNumber evidence="7">2.7.7.7</ecNumber>
    </recommendedName>
</protein>
<dbReference type="Gene3D" id="3.30.420.10">
    <property type="entry name" value="Ribonuclease H-like superfamily/Ribonuclease H"/>
    <property type="match status" value="1"/>
</dbReference>
<dbReference type="SMART" id="SM00486">
    <property type="entry name" value="POLBc"/>
    <property type="match status" value="1"/>
</dbReference>
<evidence type="ECO:0000256" key="8">
    <source>
        <dbReference type="SAM" id="MobiDB-lite"/>
    </source>
</evidence>
<feature type="domain" description="DNA-directed DNA polymerase family B multifunctional" evidence="9">
    <location>
        <begin position="680"/>
        <end position="779"/>
    </location>
</feature>
<evidence type="ECO:0000256" key="3">
    <source>
        <dbReference type="ARBA" id="ARBA00022695"/>
    </source>
</evidence>
<dbReference type="PRINTS" id="PR00106">
    <property type="entry name" value="DNAPOLB"/>
</dbReference>
<keyword evidence="4 7" id="KW-0239">DNA-directed DNA polymerase</keyword>
<feature type="compositionally biased region" description="Basic and acidic residues" evidence="8">
    <location>
        <begin position="1025"/>
        <end position="1039"/>
    </location>
</feature>
<dbReference type="InterPro" id="IPR006172">
    <property type="entry name" value="DNA-dir_DNA_pol_B"/>
</dbReference>
<dbReference type="SUPFAM" id="SSF53098">
    <property type="entry name" value="Ribonuclease H-like"/>
    <property type="match status" value="1"/>
</dbReference>
<dbReference type="AlphaFoldDB" id="A0A2I1HFH3"/>
<dbReference type="Pfam" id="PF00136">
    <property type="entry name" value="DNA_pol_B"/>
    <property type="match status" value="3"/>
</dbReference>
<dbReference type="EC" id="2.7.7.7" evidence="7"/>
<keyword evidence="7" id="KW-0235">DNA replication</keyword>
<comment type="similarity">
    <text evidence="1 7">Belongs to the DNA polymerase type-B family.</text>
</comment>
<evidence type="ECO:0000313" key="12">
    <source>
        <dbReference type="Proteomes" id="UP000234323"/>
    </source>
</evidence>
<dbReference type="VEuPathDB" id="FungiDB:RhiirFUN_018455"/>
<evidence type="ECO:0000256" key="2">
    <source>
        <dbReference type="ARBA" id="ARBA00022679"/>
    </source>
</evidence>
<proteinExistence type="inferred from homology"/>
<dbReference type="InterPro" id="IPR012337">
    <property type="entry name" value="RNaseH-like_sf"/>
</dbReference>
<feature type="domain" description="DNA-directed DNA polymerase family B multifunctional" evidence="9">
    <location>
        <begin position="807"/>
        <end position="1007"/>
    </location>
</feature>
<dbReference type="InterPro" id="IPR036397">
    <property type="entry name" value="RNaseH_sf"/>
</dbReference>
<feature type="domain" description="DNA-directed DNA polymerase family B multifunctional" evidence="9">
    <location>
        <begin position="527"/>
        <end position="666"/>
    </location>
</feature>
<dbReference type="InterPro" id="IPR017964">
    <property type="entry name" value="DNA-dir_DNA_pol_B_CS"/>
</dbReference>
<keyword evidence="5 7" id="KW-0238">DNA-binding</keyword>
<dbReference type="VEuPathDB" id="FungiDB:FUN_021254"/>
<dbReference type="PANTHER" id="PTHR10322">
    <property type="entry name" value="DNA POLYMERASE CATALYTIC SUBUNIT"/>
    <property type="match status" value="1"/>
</dbReference>
<evidence type="ECO:0000256" key="7">
    <source>
        <dbReference type="RuleBase" id="RU000442"/>
    </source>
</evidence>
<keyword evidence="12" id="KW-1185">Reference proteome</keyword>
<dbReference type="InterPro" id="IPR050240">
    <property type="entry name" value="DNA_pol_type-B"/>
</dbReference>
<keyword evidence="2 7" id="KW-0808">Transferase</keyword>
<dbReference type="EMBL" id="LLXI01002599">
    <property type="protein sequence ID" value="PKY57570.1"/>
    <property type="molecule type" value="Genomic_DNA"/>
</dbReference>
<dbReference type="PANTHER" id="PTHR10322:SF23">
    <property type="entry name" value="DNA POLYMERASE DELTA CATALYTIC SUBUNIT"/>
    <property type="match status" value="1"/>
</dbReference>
<feature type="region of interest" description="Disordered" evidence="8">
    <location>
        <begin position="1014"/>
        <end position="1039"/>
    </location>
</feature>
<evidence type="ECO:0000256" key="6">
    <source>
        <dbReference type="ARBA" id="ARBA00049244"/>
    </source>
</evidence>
<dbReference type="PROSITE" id="PS00116">
    <property type="entry name" value="DNA_POLYMERASE_B"/>
    <property type="match status" value="1"/>
</dbReference>
<evidence type="ECO:0000256" key="1">
    <source>
        <dbReference type="ARBA" id="ARBA00005755"/>
    </source>
</evidence>
<gene>
    <name evidence="11" type="ORF">RhiirA4_478719</name>
</gene>
<dbReference type="InterPro" id="IPR043502">
    <property type="entry name" value="DNA/RNA_pol_sf"/>
</dbReference>
<comment type="catalytic activity">
    <reaction evidence="6 7">
        <text>DNA(n) + a 2'-deoxyribonucleoside 5'-triphosphate = DNA(n+1) + diphosphate</text>
        <dbReference type="Rhea" id="RHEA:22508"/>
        <dbReference type="Rhea" id="RHEA-COMP:17339"/>
        <dbReference type="Rhea" id="RHEA-COMP:17340"/>
        <dbReference type="ChEBI" id="CHEBI:33019"/>
        <dbReference type="ChEBI" id="CHEBI:61560"/>
        <dbReference type="ChEBI" id="CHEBI:173112"/>
        <dbReference type="EC" id="2.7.7.7"/>
    </reaction>
</comment>
<dbReference type="GO" id="GO:0003887">
    <property type="term" value="F:DNA-directed DNA polymerase activity"/>
    <property type="evidence" value="ECO:0007669"/>
    <property type="project" value="UniProtKB-KW"/>
</dbReference>
<dbReference type="InterPro" id="IPR023211">
    <property type="entry name" value="DNA_pol_palm_dom_sf"/>
</dbReference>
<reference evidence="11 12" key="1">
    <citation type="submission" date="2015-10" db="EMBL/GenBank/DDBJ databases">
        <title>Genome analyses suggest a sexual origin of heterokaryosis in a supposedly ancient asexual fungus.</title>
        <authorList>
            <person name="Ropars J."/>
            <person name="Sedzielewska K."/>
            <person name="Noel J."/>
            <person name="Charron P."/>
            <person name="Farinelli L."/>
            <person name="Marton T."/>
            <person name="Kruger M."/>
            <person name="Pelin A."/>
            <person name="Brachmann A."/>
            <person name="Corradi N."/>
        </authorList>
    </citation>
    <scope>NUCLEOTIDE SEQUENCE [LARGE SCALE GENOMIC DNA]</scope>
    <source>
        <strain evidence="11 12">A4</strain>
    </source>
</reference>